<keyword evidence="1" id="KW-0812">Transmembrane</keyword>
<dbReference type="InterPro" id="IPR007403">
    <property type="entry name" value="DUF456"/>
</dbReference>
<dbReference type="PANTHER" id="PTHR39165:SF1">
    <property type="entry name" value="DUF456 DOMAIN-CONTAINING PROTEIN"/>
    <property type="match status" value="1"/>
</dbReference>
<evidence type="ECO:0008006" key="4">
    <source>
        <dbReference type="Google" id="ProtNLM"/>
    </source>
</evidence>
<dbReference type="Pfam" id="PF04306">
    <property type="entry name" value="DUF456"/>
    <property type="match status" value="1"/>
</dbReference>
<evidence type="ECO:0000313" key="2">
    <source>
        <dbReference type="EMBL" id="SNZ01247.1"/>
    </source>
</evidence>
<feature type="transmembrane region" description="Helical" evidence="1">
    <location>
        <begin position="24"/>
        <end position="49"/>
    </location>
</feature>
<name>A0A285MXG5_9FLAO</name>
<feature type="transmembrane region" description="Helical" evidence="1">
    <location>
        <begin position="109"/>
        <end position="131"/>
    </location>
</feature>
<feature type="transmembrane region" description="Helical" evidence="1">
    <location>
        <begin position="151"/>
        <end position="181"/>
    </location>
</feature>
<proteinExistence type="predicted"/>
<evidence type="ECO:0000256" key="1">
    <source>
        <dbReference type="SAM" id="Phobius"/>
    </source>
</evidence>
<reference evidence="3" key="1">
    <citation type="submission" date="2017-09" db="EMBL/GenBank/DDBJ databases">
        <authorList>
            <person name="Varghese N."/>
            <person name="Submissions S."/>
        </authorList>
    </citation>
    <scope>NUCLEOTIDE SEQUENCE [LARGE SCALE GENOMIC DNA]</scope>
    <source>
        <strain evidence="3">DSM 25885</strain>
    </source>
</reference>
<feature type="transmembrane region" description="Helical" evidence="1">
    <location>
        <begin position="69"/>
        <end position="89"/>
    </location>
</feature>
<dbReference type="Proteomes" id="UP000219048">
    <property type="component" value="Unassembled WGS sequence"/>
</dbReference>
<sequence length="190" mass="20646">MDLDCSFVTNPYYICLIRNRVMDIALLIIGFLLMLVGILGSFLPVLPGPPISWIGLLLLYMTKAVPDNWWILGGTLILALAVTVLDYVIPAAGTKKFGGSKAGMWGTIVGLLVAIFFPIFGPFGIIIWPFVGALVGELMNKADQKTAMKAALGSFIGFLTGTFMKFVLTAGYLVFFIIVTVKYGSELFSF</sequence>
<evidence type="ECO:0000313" key="3">
    <source>
        <dbReference type="Proteomes" id="UP000219048"/>
    </source>
</evidence>
<keyword evidence="1" id="KW-0472">Membrane</keyword>
<gene>
    <name evidence="2" type="ORF">SAMN06265377_3084</name>
</gene>
<protein>
    <recommendedName>
        <fullName evidence="4">DUF456 domain-containing protein</fullName>
    </recommendedName>
</protein>
<dbReference type="PANTHER" id="PTHR39165">
    <property type="entry name" value="IG HYPOTHETICAL 17883"/>
    <property type="match status" value="1"/>
</dbReference>
<keyword evidence="1" id="KW-1133">Transmembrane helix</keyword>
<accession>A0A285MXG5</accession>
<organism evidence="2 3">
    <name type="scientific">Flagellimonas pacifica</name>
    <dbReference type="NCBI Taxonomy" id="1247520"/>
    <lineage>
        <taxon>Bacteria</taxon>
        <taxon>Pseudomonadati</taxon>
        <taxon>Bacteroidota</taxon>
        <taxon>Flavobacteriia</taxon>
        <taxon>Flavobacteriales</taxon>
        <taxon>Flavobacteriaceae</taxon>
        <taxon>Flagellimonas</taxon>
    </lineage>
</organism>
<keyword evidence="3" id="KW-1185">Reference proteome</keyword>
<dbReference type="AlphaFoldDB" id="A0A285MXG5"/>
<dbReference type="EMBL" id="OBEH01000005">
    <property type="protein sequence ID" value="SNZ01247.1"/>
    <property type="molecule type" value="Genomic_DNA"/>
</dbReference>